<gene>
    <name evidence="2" type="ORF">BD626DRAFT_399994</name>
</gene>
<dbReference type="Proteomes" id="UP000320762">
    <property type="component" value="Unassembled WGS sequence"/>
</dbReference>
<organism evidence="2 3">
    <name type="scientific">Schizophyllum amplum</name>
    <dbReference type="NCBI Taxonomy" id="97359"/>
    <lineage>
        <taxon>Eukaryota</taxon>
        <taxon>Fungi</taxon>
        <taxon>Dikarya</taxon>
        <taxon>Basidiomycota</taxon>
        <taxon>Agaricomycotina</taxon>
        <taxon>Agaricomycetes</taxon>
        <taxon>Agaricomycetidae</taxon>
        <taxon>Agaricales</taxon>
        <taxon>Schizophyllaceae</taxon>
        <taxon>Schizophyllum</taxon>
    </lineage>
</organism>
<evidence type="ECO:0000256" key="1">
    <source>
        <dbReference type="SAM" id="MobiDB-lite"/>
    </source>
</evidence>
<dbReference type="InterPro" id="IPR007250">
    <property type="entry name" value="HSP9_HSP12"/>
</dbReference>
<keyword evidence="2" id="KW-0346">Stress response</keyword>
<dbReference type="OrthoDB" id="2348401at2759"/>
<evidence type="ECO:0000313" key="2">
    <source>
        <dbReference type="EMBL" id="TRM65081.1"/>
    </source>
</evidence>
<dbReference type="Pfam" id="PF04119">
    <property type="entry name" value="HSP9_HSP12"/>
    <property type="match status" value="1"/>
</dbReference>
<feature type="region of interest" description="Disordered" evidence="1">
    <location>
        <begin position="1"/>
        <end position="83"/>
    </location>
</feature>
<evidence type="ECO:0000313" key="3">
    <source>
        <dbReference type="Proteomes" id="UP000320762"/>
    </source>
</evidence>
<accession>A0A550CJU6</accession>
<keyword evidence="3" id="KW-1185">Reference proteome</keyword>
<proteinExistence type="predicted"/>
<dbReference type="EMBL" id="VDMD01000006">
    <property type="protein sequence ID" value="TRM65081.1"/>
    <property type="molecule type" value="Genomic_DNA"/>
</dbReference>
<name>A0A550CJU6_9AGAR</name>
<feature type="compositionally biased region" description="Polar residues" evidence="1">
    <location>
        <begin position="40"/>
        <end position="65"/>
    </location>
</feature>
<comment type="caution">
    <text evidence="2">The sequence shown here is derived from an EMBL/GenBank/DDBJ whole genome shotgun (WGS) entry which is preliminary data.</text>
</comment>
<reference evidence="2 3" key="1">
    <citation type="journal article" date="2019" name="New Phytol.">
        <title>Comparative genomics reveals unique wood-decay strategies and fruiting body development in the Schizophyllaceae.</title>
        <authorList>
            <person name="Almasi E."/>
            <person name="Sahu N."/>
            <person name="Krizsan K."/>
            <person name="Balint B."/>
            <person name="Kovacs G.M."/>
            <person name="Kiss B."/>
            <person name="Cseklye J."/>
            <person name="Drula E."/>
            <person name="Henrissat B."/>
            <person name="Nagy I."/>
            <person name="Chovatia M."/>
            <person name="Adam C."/>
            <person name="LaButti K."/>
            <person name="Lipzen A."/>
            <person name="Riley R."/>
            <person name="Grigoriev I.V."/>
            <person name="Nagy L.G."/>
        </authorList>
    </citation>
    <scope>NUCLEOTIDE SEQUENCE [LARGE SCALE GENOMIC DNA]</scope>
    <source>
        <strain evidence="2 3">NL-1724</strain>
    </source>
</reference>
<dbReference type="AlphaFoldDB" id="A0A550CJU6"/>
<feature type="compositionally biased region" description="Basic and acidic residues" evidence="1">
    <location>
        <begin position="66"/>
        <end position="76"/>
    </location>
</feature>
<dbReference type="Gene3D" id="6.10.250.2440">
    <property type="match status" value="2"/>
</dbReference>
<sequence>MTDAGRQSFTDKAEAALKPDSQKSTTEQAGDTVKGKADSAGSTFQPSGEKSTTQKATDSMTGNSNENHESLIDKAKGTLGMNK</sequence>
<dbReference type="PIRSF" id="PIRSF002590">
    <property type="entry name" value="HSP9/HSP12_fun"/>
    <property type="match status" value="1"/>
</dbReference>
<protein>
    <submittedName>
        <fullName evidence="2">Heat shock protein 9/12-domain-containing protein</fullName>
    </submittedName>
</protein>
<dbReference type="STRING" id="97359.A0A550CJU6"/>
<feature type="compositionally biased region" description="Basic and acidic residues" evidence="1">
    <location>
        <begin position="9"/>
        <end position="21"/>
    </location>
</feature>